<dbReference type="GO" id="GO:0051536">
    <property type="term" value="F:iron-sulfur cluster binding"/>
    <property type="evidence" value="ECO:0007669"/>
    <property type="project" value="UniProtKB-KW"/>
</dbReference>
<protein>
    <recommendedName>
        <fullName evidence="4">4Fe-4S ferredoxin-type domain-containing protein</fullName>
    </recommendedName>
</protein>
<dbReference type="EMBL" id="PVXM01000061">
    <property type="protein sequence ID" value="PRR68709.1"/>
    <property type="molecule type" value="Genomic_DNA"/>
</dbReference>
<dbReference type="OrthoDB" id="9803192at2"/>
<proteinExistence type="predicted"/>
<gene>
    <name evidence="5" type="ORF">MOHU_26410</name>
</gene>
<name>A0A2T0AK19_9FIRM</name>
<dbReference type="Pfam" id="PF13237">
    <property type="entry name" value="Fer4_10"/>
    <property type="match status" value="1"/>
</dbReference>
<dbReference type="Proteomes" id="UP000238415">
    <property type="component" value="Unassembled WGS sequence"/>
</dbReference>
<accession>A0A2T0AK19</accession>
<keyword evidence="2" id="KW-0408">Iron</keyword>
<keyword evidence="6" id="KW-1185">Reference proteome</keyword>
<feature type="domain" description="4Fe-4S ferredoxin-type" evidence="4">
    <location>
        <begin position="3"/>
        <end position="52"/>
    </location>
</feature>
<keyword evidence="3" id="KW-0411">Iron-sulfur</keyword>
<dbReference type="InterPro" id="IPR017896">
    <property type="entry name" value="4Fe4S_Fe-S-bd"/>
</dbReference>
<dbReference type="GO" id="GO:0046872">
    <property type="term" value="F:metal ion binding"/>
    <property type="evidence" value="ECO:0007669"/>
    <property type="project" value="UniProtKB-KW"/>
</dbReference>
<evidence type="ECO:0000259" key="4">
    <source>
        <dbReference type="Pfam" id="PF13237"/>
    </source>
</evidence>
<organism evidence="5 6">
    <name type="scientific">Neomoorella humiferrea</name>
    <dbReference type="NCBI Taxonomy" id="676965"/>
    <lineage>
        <taxon>Bacteria</taxon>
        <taxon>Bacillati</taxon>
        <taxon>Bacillota</taxon>
        <taxon>Clostridia</taxon>
        <taxon>Neomoorellales</taxon>
        <taxon>Neomoorellaceae</taxon>
        <taxon>Neomoorella</taxon>
    </lineage>
</organism>
<reference evidence="5 6" key="1">
    <citation type="submission" date="2018-03" db="EMBL/GenBank/DDBJ databases">
        <title>Genome sequence of Moorella humiferrea DSM 23265.</title>
        <authorList>
            <person name="Poehlein A."/>
            <person name="Daniel R."/>
        </authorList>
    </citation>
    <scope>NUCLEOTIDE SEQUENCE [LARGE SCALE GENOMIC DNA]</scope>
    <source>
        <strain evidence="5 6">DSM 23265</strain>
    </source>
</reference>
<evidence type="ECO:0000256" key="3">
    <source>
        <dbReference type="ARBA" id="ARBA00023014"/>
    </source>
</evidence>
<keyword evidence="1" id="KW-0479">Metal-binding</keyword>
<dbReference type="RefSeq" id="WP_106006545.1">
    <property type="nucleotide sequence ID" value="NZ_CP136419.1"/>
</dbReference>
<comment type="caution">
    <text evidence="5">The sequence shown here is derived from an EMBL/GenBank/DDBJ whole genome shotgun (WGS) entry which is preliminary data.</text>
</comment>
<sequence>MLSDCRHCDACRRVCPVLKLGVPAFPACYETSERSPAVWNCTNCWLCHEACPAGINLWQKKALAQQQCIPPAAIAQGIDNLKATGLVFPFTPELNERRRAYGLEPVKLLDQRKLSLLIS</sequence>
<evidence type="ECO:0000313" key="5">
    <source>
        <dbReference type="EMBL" id="PRR68709.1"/>
    </source>
</evidence>
<dbReference type="InterPro" id="IPR017900">
    <property type="entry name" value="4Fe4S_Fe_S_CS"/>
</dbReference>
<dbReference type="PROSITE" id="PS00198">
    <property type="entry name" value="4FE4S_FER_1"/>
    <property type="match status" value="1"/>
</dbReference>
<dbReference type="AlphaFoldDB" id="A0A2T0AK19"/>
<dbReference type="SUPFAM" id="SSF46548">
    <property type="entry name" value="alpha-helical ferredoxin"/>
    <property type="match status" value="1"/>
</dbReference>
<evidence type="ECO:0000256" key="1">
    <source>
        <dbReference type="ARBA" id="ARBA00022723"/>
    </source>
</evidence>
<evidence type="ECO:0000313" key="6">
    <source>
        <dbReference type="Proteomes" id="UP000238415"/>
    </source>
</evidence>
<evidence type="ECO:0000256" key="2">
    <source>
        <dbReference type="ARBA" id="ARBA00023004"/>
    </source>
</evidence>